<accession>A0AAW0F6F9</accession>
<keyword evidence="2" id="KW-1185">Reference proteome</keyword>
<reference evidence="1 2" key="1">
    <citation type="journal article" date="2021" name="MBio">
        <title>A New Model Trypanosomatid, Novymonas esmeraldas: Genomic Perception of Its 'Candidatus Pandoraea novymonadis' Endosymbiont.</title>
        <authorList>
            <person name="Zakharova A."/>
            <person name="Saura A."/>
            <person name="Butenko A."/>
            <person name="Podesvova L."/>
            <person name="Warmusova S."/>
            <person name="Kostygov A.Y."/>
            <person name="Nenarokova A."/>
            <person name="Lukes J."/>
            <person name="Opperdoes F.R."/>
            <person name="Yurchenko V."/>
        </authorList>
    </citation>
    <scope>NUCLEOTIDE SEQUENCE [LARGE SCALE GENOMIC DNA]</scope>
    <source>
        <strain evidence="1 2">E262AT.01</strain>
    </source>
</reference>
<proteinExistence type="predicted"/>
<dbReference type="Proteomes" id="UP001430356">
    <property type="component" value="Unassembled WGS sequence"/>
</dbReference>
<comment type="caution">
    <text evidence="1">The sequence shown here is derived from an EMBL/GenBank/DDBJ whole genome shotgun (WGS) entry which is preliminary data.</text>
</comment>
<protein>
    <submittedName>
        <fullName evidence="1">Uncharacterized protein</fullName>
    </submittedName>
</protein>
<organism evidence="1 2">
    <name type="scientific">Novymonas esmeraldas</name>
    <dbReference type="NCBI Taxonomy" id="1808958"/>
    <lineage>
        <taxon>Eukaryota</taxon>
        <taxon>Discoba</taxon>
        <taxon>Euglenozoa</taxon>
        <taxon>Kinetoplastea</taxon>
        <taxon>Metakinetoplastina</taxon>
        <taxon>Trypanosomatida</taxon>
        <taxon>Trypanosomatidae</taxon>
        <taxon>Novymonas</taxon>
    </lineage>
</organism>
<dbReference type="EMBL" id="JAECZO010000014">
    <property type="protein sequence ID" value="KAK7201406.1"/>
    <property type="molecule type" value="Genomic_DNA"/>
</dbReference>
<evidence type="ECO:0000313" key="1">
    <source>
        <dbReference type="EMBL" id="KAK7201406.1"/>
    </source>
</evidence>
<gene>
    <name evidence="1" type="ORF">NESM_000203100</name>
</gene>
<name>A0AAW0F6F9_9TRYP</name>
<evidence type="ECO:0000313" key="2">
    <source>
        <dbReference type="Proteomes" id="UP001430356"/>
    </source>
</evidence>
<sequence>MTGAAAGVAFVITSCFTPYPPVQRIRELQPLLAKWSIGAPPRHRNVSEEDYCKGLINRLAIRIATITQARQGAAALSFASSHPSQLESGSVASVSMQTSRIPSFGSRPSTATVDGLPTITCRSAVRELRVVRSVASGVRTAFSSPLMDKKVSRSPTAVRWGNDVVSFLHEDPNAVSTDSTGVLGSVSVSDAAAGADVEDRGVRHGRGKLYGSEAAV</sequence>
<dbReference type="AlphaFoldDB" id="A0AAW0F6F9"/>